<dbReference type="EMBL" id="JBHSAW010000010">
    <property type="protein sequence ID" value="MFC4097450.1"/>
    <property type="molecule type" value="Genomic_DNA"/>
</dbReference>
<comment type="caution">
    <text evidence="1">The sequence shown here is derived from an EMBL/GenBank/DDBJ whole genome shotgun (WGS) entry which is preliminary data.</text>
</comment>
<dbReference type="Proteomes" id="UP001595814">
    <property type="component" value="Unassembled WGS sequence"/>
</dbReference>
<protein>
    <submittedName>
        <fullName evidence="1">Uncharacterized protein</fullName>
    </submittedName>
</protein>
<sequence length="57" mass="6676">MKNELFKEYSDRLNILDENIRKLSVSYAREFHGLGQCSKEEALERGIAKAEMESRKL</sequence>
<name>A0ABV8K050_9FLAO</name>
<proteinExistence type="predicted"/>
<organism evidence="1 2">
    <name type="scientific">Euzebyella saccharophila</name>
    <dbReference type="NCBI Taxonomy" id="679664"/>
    <lineage>
        <taxon>Bacteria</taxon>
        <taxon>Pseudomonadati</taxon>
        <taxon>Bacteroidota</taxon>
        <taxon>Flavobacteriia</taxon>
        <taxon>Flavobacteriales</taxon>
        <taxon>Flavobacteriaceae</taxon>
        <taxon>Euzebyella</taxon>
    </lineage>
</organism>
<dbReference type="RefSeq" id="WP_192462080.1">
    <property type="nucleotide sequence ID" value="NZ_JACYFJ010000002.1"/>
</dbReference>
<evidence type="ECO:0000313" key="1">
    <source>
        <dbReference type="EMBL" id="MFC4097450.1"/>
    </source>
</evidence>
<gene>
    <name evidence="1" type="ORF">ACFOUT_16285</name>
</gene>
<accession>A0ABV8K050</accession>
<reference evidence="2" key="1">
    <citation type="journal article" date="2019" name="Int. J. Syst. Evol. Microbiol.">
        <title>The Global Catalogue of Microorganisms (GCM) 10K type strain sequencing project: providing services to taxonomists for standard genome sequencing and annotation.</title>
        <authorList>
            <consortium name="The Broad Institute Genomics Platform"/>
            <consortium name="The Broad Institute Genome Sequencing Center for Infectious Disease"/>
            <person name="Wu L."/>
            <person name="Ma J."/>
        </authorList>
    </citation>
    <scope>NUCLEOTIDE SEQUENCE [LARGE SCALE GENOMIC DNA]</scope>
    <source>
        <strain evidence="2">CECT 7477</strain>
    </source>
</reference>
<evidence type="ECO:0000313" key="2">
    <source>
        <dbReference type="Proteomes" id="UP001595814"/>
    </source>
</evidence>
<keyword evidence="2" id="KW-1185">Reference proteome</keyword>